<reference evidence="2 3" key="1">
    <citation type="submission" date="2018-09" db="EMBL/GenBank/DDBJ databases">
        <title>Bacillus saliacetes sp. nov., isolated from Thai shrimp paste (Ka-pi).</title>
        <authorList>
            <person name="Daroonpunt R."/>
            <person name="Tanasupawat S."/>
            <person name="Yiamsombut S."/>
        </authorList>
    </citation>
    <scope>NUCLEOTIDE SEQUENCE [LARGE SCALE GENOMIC DNA]</scope>
    <source>
        <strain evidence="2 3">SKP7-4</strain>
    </source>
</reference>
<feature type="transmembrane region" description="Helical" evidence="1">
    <location>
        <begin position="34"/>
        <end position="53"/>
    </location>
</feature>
<keyword evidence="1" id="KW-0812">Transmembrane</keyword>
<evidence type="ECO:0000256" key="1">
    <source>
        <dbReference type="SAM" id="Phobius"/>
    </source>
</evidence>
<keyword evidence="1" id="KW-0472">Membrane</keyword>
<dbReference type="AlphaFoldDB" id="A0A3A1QV23"/>
<keyword evidence="1" id="KW-1133">Transmembrane helix</keyword>
<evidence type="ECO:0000313" key="3">
    <source>
        <dbReference type="Proteomes" id="UP000265801"/>
    </source>
</evidence>
<protein>
    <submittedName>
        <fullName evidence="2">Uncharacterized protein</fullName>
    </submittedName>
</protein>
<accession>A0A3A1QV23</accession>
<sequence length="92" mass="9989">MLLLFIMILAILIAGTDALVFKLSGRSLKRRVISGIVLLLLTPVIFFLTAISISPFDEAGFGAGMIAVGYAIVYFINAVIVLIWGLLTNKLY</sequence>
<organism evidence="2 3">
    <name type="scientific">Bacillus salacetis</name>
    <dbReference type="NCBI Taxonomy" id="2315464"/>
    <lineage>
        <taxon>Bacteria</taxon>
        <taxon>Bacillati</taxon>
        <taxon>Bacillota</taxon>
        <taxon>Bacilli</taxon>
        <taxon>Bacillales</taxon>
        <taxon>Bacillaceae</taxon>
        <taxon>Bacillus</taxon>
    </lineage>
</organism>
<dbReference type="Proteomes" id="UP000265801">
    <property type="component" value="Unassembled WGS sequence"/>
</dbReference>
<keyword evidence="3" id="KW-1185">Reference proteome</keyword>
<comment type="caution">
    <text evidence="2">The sequence shown here is derived from an EMBL/GenBank/DDBJ whole genome shotgun (WGS) entry which is preliminary data.</text>
</comment>
<evidence type="ECO:0000313" key="2">
    <source>
        <dbReference type="EMBL" id="RIW32020.1"/>
    </source>
</evidence>
<gene>
    <name evidence="2" type="ORF">D3H55_14175</name>
</gene>
<dbReference type="OrthoDB" id="2932346at2"/>
<dbReference type="EMBL" id="QXIR01000019">
    <property type="protein sequence ID" value="RIW32020.1"/>
    <property type="molecule type" value="Genomic_DNA"/>
</dbReference>
<proteinExistence type="predicted"/>
<name>A0A3A1QV23_9BACI</name>
<feature type="transmembrane region" description="Helical" evidence="1">
    <location>
        <begin position="65"/>
        <end position="87"/>
    </location>
</feature>